<dbReference type="GO" id="GO:0005737">
    <property type="term" value="C:cytoplasm"/>
    <property type="evidence" value="ECO:0007669"/>
    <property type="project" value="TreeGrafter"/>
</dbReference>
<dbReference type="OrthoDB" id="9805728at2"/>
<dbReference type="GO" id="GO:0070290">
    <property type="term" value="F:N-acylphosphatidylethanolamine-specific phospholipase D activity"/>
    <property type="evidence" value="ECO:0007669"/>
    <property type="project" value="InterPro"/>
</dbReference>
<feature type="domain" description="Metallo-beta-lactamase" evidence="2">
    <location>
        <begin position="96"/>
        <end position="289"/>
    </location>
</feature>
<dbReference type="AlphaFoldDB" id="A0A1H7WD68"/>
<dbReference type="EMBL" id="FOBB01000003">
    <property type="protein sequence ID" value="SEM19516.1"/>
    <property type="molecule type" value="Genomic_DNA"/>
</dbReference>
<gene>
    <name evidence="3" type="ORF">SAMN04488505_103634</name>
</gene>
<sequence>MPYLSNPLLNTIPPSPDWQGTPVDDRGRFRNIEHPYITTLWEVLKWQLQKNPFKQEKRTRYQPNISTDLSWLNNEQDCIVWLGHCTFYIRLHKTVFLTDPVFGNILFNKRVSPFPLDPQLLKGIHYLLLSHDHRDHCDKQSLGTVFANNPQIQVLTGLHMDALLKGWGQNVRMQTAGWYQQYQTNESGLAVYFVPARHWAKRGAFDTNKHLWGGFVIKSGQTSIYFGGDSGYNGHYKLASQVFGPFSYALLGIGAYEPEWFMHVNHQSPTDALLAFKDLQAARLIPMHYGTFDLSDEPLYYPVQQLQQAAGANGLAAAMLIPALGEPVYL</sequence>
<dbReference type="PANTHER" id="PTHR15032">
    <property type="entry name" value="N-ACYL-PHOSPHATIDYLETHANOLAMINE-HYDROLYZING PHOSPHOLIPASE D"/>
    <property type="match status" value="1"/>
</dbReference>
<dbReference type="Proteomes" id="UP000198984">
    <property type="component" value="Unassembled WGS sequence"/>
</dbReference>
<evidence type="ECO:0000256" key="1">
    <source>
        <dbReference type="SAM" id="MobiDB-lite"/>
    </source>
</evidence>
<evidence type="ECO:0000313" key="4">
    <source>
        <dbReference type="Proteomes" id="UP000198984"/>
    </source>
</evidence>
<name>A0A1H7WD68_9BACT</name>
<dbReference type="SUPFAM" id="SSF56281">
    <property type="entry name" value="Metallo-hydrolase/oxidoreductase"/>
    <property type="match status" value="1"/>
</dbReference>
<dbReference type="InterPro" id="IPR024884">
    <property type="entry name" value="NAPE-PLD"/>
</dbReference>
<dbReference type="STRING" id="573321.SAMN04488505_103634"/>
<dbReference type="InterPro" id="IPR001279">
    <property type="entry name" value="Metallo-B-lactamas"/>
</dbReference>
<proteinExistence type="predicted"/>
<dbReference type="Gene3D" id="3.60.15.10">
    <property type="entry name" value="Ribonuclease Z/Hydroxyacylglutathione hydrolase-like"/>
    <property type="match status" value="1"/>
</dbReference>
<protein>
    <submittedName>
        <fullName evidence="3">L-ascorbate metabolism protein UlaG, beta-lactamase superfamily</fullName>
    </submittedName>
</protein>
<dbReference type="GO" id="GO:0008270">
    <property type="term" value="F:zinc ion binding"/>
    <property type="evidence" value="ECO:0007669"/>
    <property type="project" value="InterPro"/>
</dbReference>
<accession>A0A1H7WD68</accession>
<evidence type="ECO:0000259" key="2">
    <source>
        <dbReference type="Pfam" id="PF12706"/>
    </source>
</evidence>
<dbReference type="Pfam" id="PF12706">
    <property type="entry name" value="Lactamase_B_2"/>
    <property type="match status" value="1"/>
</dbReference>
<organism evidence="3 4">
    <name type="scientific">Chitinophaga rupis</name>
    <dbReference type="NCBI Taxonomy" id="573321"/>
    <lineage>
        <taxon>Bacteria</taxon>
        <taxon>Pseudomonadati</taxon>
        <taxon>Bacteroidota</taxon>
        <taxon>Chitinophagia</taxon>
        <taxon>Chitinophagales</taxon>
        <taxon>Chitinophagaceae</taxon>
        <taxon>Chitinophaga</taxon>
    </lineage>
</organism>
<feature type="region of interest" description="Disordered" evidence="1">
    <location>
        <begin position="1"/>
        <end position="24"/>
    </location>
</feature>
<keyword evidence="4" id="KW-1185">Reference proteome</keyword>
<dbReference type="PANTHER" id="PTHR15032:SF4">
    <property type="entry name" value="N-ACYL-PHOSPHATIDYLETHANOLAMINE-HYDROLYZING PHOSPHOLIPASE D"/>
    <property type="match status" value="1"/>
</dbReference>
<evidence type="ECO:0000313" key="3">
    <source>
        <dbReference type="EMBL" id="SEM19516.1"/>
    </source>
</evidence>
<reference evidence="3 4" key="1">
    <citation type="submission" date="2016-10" db="EMBL/GenBank/DDBJ databases">
        <authorList>
            <person name="de Groot N.N."/>
        </authorList>
    </citation>
    <scope>NUCLEOTIDE SEQUENCE [LARGE SCALE GENOMIC DNA]</scope>
    <source>
        <strain evidence="3 4">DSM 21039</strain>
    </source>
</reference>
<dbReference type="PIRSF" id="PIRSF038896">
    <property type="entry name" value="NAPE-PLD"/>
    <property type="match status" value="1"/>
</dbReference>
<dbReference type="RefSeq" id="WP_162277561.1">
    <property type="nucleotide sequence ID" value="NZ_FOBB01000003.1"/>
</dbReference>
<dbReference type="InterPro" id="IPR036866">
    <property type="entry name" value="RibonucZ/Hydroxyglut_hydro"/>
</dbReference>